<organism evidence="4 5">
    <name type="scientific">Armadillidium nasatum</name>
    <dbReference type="NCBI Taxonomy" id="96803"/>
    <lineage>
        <taxon>Eukaryota</taxon>
        <taxon>Metazoa</taxon>
        <taxon>Ecdysozoa</taxon>
        <taxon>Arthropoda</taxon>
        <taxon>Crustacea</taxon>
        <taxon>Multicrustacea</taxon>
        <taxon>Malacostraca</taxon>
        <taxon>Eumalacostraca</taxon>
        <taxon>Peracarida</taxon>
        <taxon>Isopoda</taxon>
        <taxon>Oniscidea</taxon>
        <taxon>Crinocheta</taxon>
        <taxon>Armadillidiidae</taxon>
        <taxon>Armadillidium</taxon>
    </lineage>
</organism>
<dbReference type="PANTHER" id="PTHR13947:SF37">
    <property type="entry name" value="LD18367P"/>
    <property type="match status" value="1"/>
</dbReference>
<keyword evidence="3" id="KW-1133">Transmembrane helix</keyword>
<evidence type="ECO:0000313" key="5">
    <source>
        <dbReference type="Proteomes" id="UP000326759"/>
    </source>
</evidence>
<feature type="compositionally biased region" description="Polar residues" evidence="2">
    <location>
        <begin position="241"/>
        <end position="255"/>
    </location>
</feature>
<evidence type="ECO:0000256" key="3">
    <source>
        <dbReference type="SAM" id="Phobius"/>
    </source>
</evidence>
<dbReference type="EMBL" id="SEYY01018826">
    <property type="protein sequence ID" value="KAB7498952.1"/>
    <property type="molecule type" value="Genomic_DNA"/>
</dbReference>
<keyword evidence="1" id="KW-0808">Transferase</keyword>
<dbReference type="GO" id="GO:0008080">
    <property type="term" value="F:N-acetyltransferase activity"/>
    <property type="evidence" value="ECO:0007669"/>
    <property type="project" value="InterPro"/>
</dbReference>
<accession>A0A5N5SY47</accession>
<protein>
    <submittedName>
        <fullName evidence="4">Uncharacterized protein</fullName>
    </submittedName>
</protein>
<dbReference type="InterPro" id="IPR050769">
    <property type="entry name" value="NAT_camello-type"/>
</dbReference>
<dbReference type="Proteomes" id="UP000326759">
    <property type="component" value="Unassembled WGS sequence"/>
</dbReference>
<reference evidence="4 5" key="1">
    <citation type="journal article" date="2019" name="PLoS Biol.">
        <title>Sex chromosomes control vertical transmission of feminizing Wolbachia symbionts in an isopod.</title>
        <authorList>
            <person name="Becking T."/>
            <person name="Chebbi M.A."/>
            <person name="Giraud I."/>
            <person name="Moumen B."/>
            <person name="Laverre T."/>
            <person name="Caubet Y."/>
            <person name="Peccoud J."/>
            <person name="Gilbert C."/>
            <person name="Cordaux R."/>
        </authorList>
    </citation>
    <scope>NUCLEOTIDE SEQUENCE [LARGE SCALE GENOMIC DNA]</scope>
    <source>
        <strain evidence="4">ANa2</strain>
        <tissue evidence="4">Whole body excluding digestive tract and cuticle</tissue>
    </source>
</reference>
<evidence type="ECO:0000256" key="1">
    <source>
        <dbReference type="ARBA" id="ARBA00022679"/>
    </source>
</evidence>
<gene>
    <name evidence="4" type="ORF">Anas_04254</name>
</gene>
<dbReference type="AlphaFoldDB" id="A0A5N5SY47"/>
<sequence length="255" mass="28893">MSSFCVIRKYKEGDEHTIKEIISESVMEQVNSYFWNACLSELFPQIAVACVAISYIFLGIPLKYALIFVPGSVIFIYLVVYFGHFIKTNELNSDLDNIPNNYMKDIGTTFLVAEYHGKVGEAELSSLMNKPKKFEYDFYTEREFQLGNVNARGLSKIVVGCVAITRSMRNSERLADPGLCVVVTLFGSAYAFLTAKQMYWNEGFVNSESINKAFLGFGGNLLSFKMYRPLNKPETIEEATESQNETEQQNDLIDL</sequence>
<dbReference type="OrthoDB" id="41532at2759"/>
<keyword evidence="5" id="KW-1185">Reference proteome</keyword>
<feature type="transmembrane region" description="Helical" evidence="3">
    <location>
        <begin position="33"/>
        <end position="58"/>
    </location>
</feature>
<comment type="caution">
    <text evidence="4">The sequence shown here is derived from an EMBL/GenBank/DDBJ whole genome shotgun (WGS) entry which is preliminary data.</text>
</comment>
<feature type="transmembrane region" description="Helical" evidence="3">
    <location>
        <begin position="174"/>
        <end position="193"/>
    </location>
</feature>
<feature type="transmembrane region" description="Helical" evidence="3">
    <location>
        <begin position="64"/>
        <end position="83"/>
    </location>
</feature>
<keyword evidence="3" id="KW-0472">Membrane</keyword>
<dbReference type="PANTHER" id="PTHR13947">
    <property type="entry name" value="GNAT FAMILY N-ACETYLTRANSFERASE"/>
    <property type="match status" value="1"/>
</dbReference>
<keyword evidence="3" id="KW-0812">Transmembrane</keyword>
<evidence type="ECO:0000256" key="2">
    <source>
        <dbReference type="SAM" id="MobiDB-lite"/>
    </source>
</evidence>
<evidence type="ECO:0000313" key="4">
    <source>
        <dbReference type="EMBL" id="KAB7498952.1"/>
    </source>
</evidence>
<name>A0A5N5SY47_9CRUS</name>
<feature type="region of interest" description="Disordered" evidence="2">
    <location>
        <begin position="235"/>
        <end position="255"/>
    </location>
</feature>
<proteinExistence type="predicted"/>